<dbReference type="PROSITE" id="PS01124">
    <property type="entry name" value="HTH_ARAC_FAMILY_2"/>
    <property type="match status" value="1"/>
</dbReference>
<gene>
    <name evidence="5" type="ORF">FHX44_115890</name>
</gene>
<dbReference type="SUPFAM" id="SSF46689">
    <property type="entry name" value="Homeodomain-like"/>
    <property type="match status" value="2"/>
</dbReference>
<keyword evidence="2 5" id="KW-0238">DNA-binding</keyword>
<dbReference type="InterPro" id="IPR014710">
    <property type="entry name" value="RmlC-like_jellyroll"/>
</dbReference>
<dbReference type="Pfam" id="PF02311">
    <property type="entry name" value="AraC_binding"/>
    <property type="match status" value="1"/>
</dbReference>
<dbReference type="SUPFAM" id="SSF51215">
    <property type="entry name" value="Regulatory protein AraC"/>
    <property type="match status" value="1"/>
</dbReference>
<evidence type="ECO:0000313" key="6">
    <source>
        <dbReference type="Proteomes" id="UP000321261"/>
    </source>
</evidence>
<sequence>MAIPRLRRTEVFPDGAYPLHSDRRLLDAPVMPHAHDFCELMVIVSGRAVYRTRHGTRRLEGGDVVAVRPGSWHEYRQVVDLDVLNVYLGPELLSGDLAWILGYSSLTNLIFGTGDVRLRLTPTATDRTRWWLEQLAGCRDRPEVEQALQLRSLLGCVFAEFAGASASHAGRAMDPATSAALLAMAQDPARAWSVAELAAIARISPSHLQHRFAGQMGISLLGWLTQYRSELMAVQLAAGGRSVAEIGRAVGWHDPNYAARRFRATYGLSPTEYRRRFAFTAPSPR</sequence>
<organism evidence="5 6">
    <name type="scientific">Pseudonocardia hierapolitana</name>
    <dbReference type="NCBI Taxonomy" id="1128676"/>
    <lineage>
        <taxon>Bacteria</taxon>
        <taxon>Bacillati</taxon>
        <taxon>Actinomycetota</taxon>
        <taxon>Actinomycetes</taxon>
        <taxon>Pseudonocardiales</taxon>
        <taxon>Pseudonocardiaceae</taxon>
        <taxon>Pseudonocardia</taxon>
    </lineage>
</organism>
<dbReference type="PANTHER" id="PTHR46796">
    <property type="entry name" value="HTH-TYPE TRANSCRIPTIONAL ACTIVATOR RHAS-RELATED"/>
    <property type="match status" value="1"/>
</dbReference>
<dbReference type="InterPro" id="IPR018060">
    <property type="entry name" value="HTH_AraC"/>
</dbReference>
<dbReference type="Gene3D" id="2.60.120.10">
    <property type="entry name" value="Jelly Rolls"/>
    <property type="match status" value="1"/>
</dbReference>
<dbReference type="InterPro" id="IPR037923">
    <property type="entry name" value="HTH-like"/>
</dbReference>
<name>A0A561SYP7_9PSEU</name>
<dbReference type="EMBL" id="VIWU01000001">
    <property type="protein sequence ID" value="TWF79953.1"/>
    <property type="molecule type" value="Genomic_DNA"/>
</dbReference>
<protein>
    <submittedName>
        <fullName evidence="5">AraC-like DNA-binding protein</fullName>
    </submittedName>
</protein>
<evidence type="ECO:0000313" key="5">
    <source>
        <dbReference type="EMBL" id="TWF79953.1"/>
    </source>
</evidence>
<dbReference type="InterPro" id="IPR050204">
    <property type="entry name" value="AraC_XylS_family_regulators"/>
</dbReference>
<dbReference type="Pfam" id="PF12833">
    <property type="entry name" value="HTH_18"/>
    <property type="match status" value="1"/>
</dbReference>
<dbReference type="OrthoDB" id="186135at2"/>
<keyword evidence="6" id="KW-1185">Reference proteome</keyword>
<feature type="domain" description="HTH araC/xylS-type" evidence="4">
    <location>
        <begin position="178"/>
        <end position="276"/>
    </location>
</feature>
<dbReference type="RefSeq" id="WP_147258713.1">
    <property type="nucleotide sequence ID" value="NZ_VIWU01000001.1"/>
</dbReference>
<evidence type="ECO:0000256" key="3">
    <source>
        <dbReference type="ARBA" id="ARBA00023163"/>
    </source>
</evidence>
<keyword evidence="3" id="KW-0804">Transcription</keyword>
<keyword evidence="1" id="KW-0805">Transcription regulation</keyword>
<dbReference type="Proteomes" id="UP000321261">
    <property type="component" value="Unassembled WGS sequence"/>
</dbReference>
<accession>A0A561SYP7</accession>
<reference evidence="5 6" key="1">
    <citation type="submission" date="2019-06" db="EMBL/GenBank/DDBJ databases">
        <title>Sequencing the genomes of 1000 actinobacteria strains.</title>
        <authorList>
            <person name="Klenk H.-P."/>
        </authorList>
    </citation>
    <scope>NUCLEOTIDE SEQUENCE [LARGE SCALE GENOMIC DNA]</scope>
    <source>
        <strain evidence="5 6">DSM 45671</strain>
    </source>
</reference>
<dbReference type="Gene3D" id="1.10.10.60">
    <property type="entry name" value="Homeodomain-like"/>
    <property type="match status" value="1"/>
</dbReference>
<dbReference type="SMART" id="SM00342">
    <property type="entry name" value="HTH_ARAC"/>
    <property type="match status" value="1"/>
</dbReference>
<dbReference type="GO" id="GO:0043565">
    <property type="term" value="F:sequence-specific DNA binding"/>
    <property type="evidence" value="ECO:0007669"/>
    <property type="project" value="InterPro"/>
</dbReference>
<dbReference type="InterPro" id="IPR009057">
    <property type="entry name" value="Homeodomain-like_sf"/>
</dbReference>
<evidence type="ECO:0000259" key="4">
    <source>
        <dbReference type="PROSITE" id="PS01124"/>
    </source>
</evidence>
<proteinExistence type="predicted"/>
<comment type="caution">
    <text evidence="5">The sequence shown here is derived from an EMBL/GenBank/DDBJ whole genome shotgun (WGS) entry which is preliminary data.</text>
</comment>
<dbReference type="InterPro" id="IPR003313">
    <property type="entry name" value="AraC-bd"/>
</dbReference>
<dbReference type="AlphaFoldDB" id="A0A561SYP7"/>
<evidence type="ECO:0000256" key="1">
    <source>
        <dbReference type="ARBA" id="ARBA00023015"/>
    </source>
</evidence>
<dbReference type="GO" id="GO:0003700">
    <property type="term" value="F:DNA-binding transcription factor activity"/>
    <property type="evidence" value="ECO:0007669"/>
    <property type="project" value="InterPro"/>
</dbReference>
<evidence type="ECO:0000256" key="2">
    <source>
        <dbReference type="ARBA" id="ARBA00023125"/>
    </source>
</evidence>